<protein>
    <recommendedName>
        <fullName evidence="3">LVIVD repeat-containing protein</fullName>
    </recommendedName>
</protein>
<proteinExistence type="predicted"/>
<dbReference type="Pfam" id="PF08309">
    <property type="entry name" value="LVIVD"/>
    <property type="match status" value="1"/>
</dbReference>
<evidence type="ECO:0008006" key="3">
    <source>
        <dbReference type="Google" id="ProtNLM"/>
    </source>
</evidence>
<evidence type="ECO:0000313" key="1">
    <source>
        <dbReference type="EMBL" id="MEL1243301.1"/>
    </source>
</evidence>
<organism evidence="1 2">
    <name type="scientific">Flavobacterium arundinis</name>
    <dbReference type="NCBI Taxonomy" id="3139143"/>
    <lineage>
        <taxon>Bacteria</taxon>
        <taxon>Pseudomonadati</taxon>
        <taxon>Bacteroidota</taxon>
        <taxon>Flavobacteriia</taxon>
        <taxon>Flavobacteriales</taxon>
        <taxon>Flavobacteriaceae</taxon>
        <taxon>Flavobacterium</taxon>
    </lineage>
</organism>
<dbReference type="RefSeq" id="WP_341695625.1">
    <property type="nucleotide sequence ID" value="NZ_JBBYHR010000002.1"/>
</dbReference>
<accession>A0ABU9HT12</accession>
<dbReference type="InterPro" id="IPR013211">
    <property type="entry name" value="LVIVD"/>
</dbReference>
<dbReference type="EMBL" id="JBBYHR010000002">
    <property type="protein sequence ID" value="MEL1243301.1"/>
    <property type="molecule type" value="Genomic_DNA"/>
</dbReference>
<dbReference type="Proteomes" id="UP001464555">
    <property type="component" value="Unassembled WGS sequence"/>
</dbReference>
<reference evidence="1 2" key="1">
    <citation type="submission" date="2024-04" db="EMBL/GenBank/DDBJ databases">
        <title>Flavobacterium sp. DGU11 16S ribosomal RNA gene Genome sequencing and assembly.</title>
        <authorList>
            <person name="Park S."/>
        </authorList>
    </citation>
    <scope>NUCLEOTIDE SEQUENCE [LARGE SCALE GENOMIC DNA]</scope>
    <source>
        <strain evidence="1 2">DGU11</strain>
    </source>
</reference>
<gene>
    <name evidence="1" type="ORF">AAEO56_03410</name>
</gene>
<comment type="caution">
    <text evidence="1">The sequence shown here is derived from an EMBL/GenBank/DDBJ whole genome shotgun (WGS) entry which is preliminary data.</text>
</comment>
<evidence type="ECO:0000313" key="2">
    <source>
        <dbReference type="Proteomes" id="UP001464555"/>
    </source>
</evidence>
<dbReference type="PROSITE" id="PS51257">
    <property type="entry name" value="PROKAR_LIPOPROTEIN"/>
    <property type="match status" value="1"/>
</dbReference>
<dbReference type="SUPFAM" id="SSF63825">
    <property type="entry name" value="YWTD domain"/>
    <property type="match status" value="1"/>
</dbReference>
<sequence length="252" mass="27156">MKNNILYFTAFLFILFGCSGDGSGSDAVSNGGLEKGDGMGGSLAVFALVGDYLYTVDHSSLSVFSVVNQSDPVRVNTVVIGSGDIETLFAHGDNLFIGSQNGMYIYSLADPENPVQVTSVQHFTACDPVVANDTHSFVTLHSNTFCGNNVNALEIYDTSDPMNPVLVSSQNLIYPKGLGLYGNYLFVCDDDIKIFDVTNPAEPVLAGSINKVCFDVIIRGDELYAIGEGGLYRYQLNPADITQITYMSEISF</sequence>
<name>A0ABU9HT12_9FLAO</name>
<keyword evidence="2" id="KW-1185">Reference proteome</keyword>